<name>A0ABU7X6Q2_9ACTN</name>
<reference evidence="2 3" key="1">
    <citation type="submission" date="2023-08" db="EMBL/GenBank/DDBJ databases">
        <authorList>
            <person name="Sharma P."/>
            <person name="Verma V."/>
            <person name="Mohan M.K."/>
            <person name="Dubey A.K."/>
        </authorList>
    </citation>
    <scope>NUCLEOTIDE SEQUENCE [LARGE SCALE GENOMIC DNA]</scope>
    <source>
        <strain evidence="2 3">ADP4</strain>
    </source>
</reference>
<sequence length="63" mass="7145">MRRLSAAGFLLETTLFALTLTEEEPSAWTLTWTGVGAVYFPLLFLMAHRMLRKDSRARASREG</sequence>
<dbReference type="EMBL" id="JAVFKM010000046">
    <property type="protein sequence ID" value="MEF3119444.1"/>
    <property type="molecule type" value="Genomic_DNA"/>
</dbReference>
<keyword evidence="3" id="KW-1185">Reference proteome</keyword>
<evidence type="ECO:0000256" key="1">
    <source>
        <dbReference type="SAM" id="Phobius"/>
    </source>
</evidence>
<organism evidence="2 3">
    <name type="scientific">Streptomyces chrestomyceticus</name>
    <dbReference type="NCBI Taxonomy" id="68185"/>
    <lineage>
        <taxon>Bacteria</taxon>
        <taxon>Bacillati</taxon>
        <taxon>Actinomycetota</taxon>
        <taxon>Actinomycetes</taxon>
        <taxon>Kitasatosporales</taxon>
        <taxon>Streptomycetaceae</taxon>
        <taxon>Streptomyces</taxon>
    </lineage>
</organism>
<comment type="caution">
    <text evidence="2">The sequence shown here is derived from an EMBL/GenBank/DDBJ whole genome shotgun (WGS) entry which is preliminary data.</text>
</comment>
<accession>A0ABU7X6Q2</accession>
<dbReference type="Proteomes" id="UP001348265">
    <property type="component" value="Unassembled WGS sequence"/>
</dbReference>
<feature type="transmembrane region" description="Helical" evidence="1">
    <location>
        <begin position="27"/>
        <end position="47"/>
    </location>
</feature>
<protein>
    <submittedName>
        <fullName evidence="2">Uncharacterized protein</fullName>
    </submittedName>
</protein>
<proteinExistence type="predicted"/>
<keyword evidence="1" id="KW-1133">Transmembrane helix</keyword>
<keyword evidence="1" id="KW-0472">Membrane</keyword>
<evidence type="ECO:0000313" key="3">
    <source>
        <dbReference type="Proteomes" id="UP001348265"/>
    </source>
</evidence>
<gene>
    <name evidence="2" type="ORF">RB636_40555</name>
</gene>
<keyword evidence="1" id="KW-0812">Transmembrane</keyword>
<evidence type="ECO:0000313" key="2">
    <source>
        <dbReference type="EMBL" id="MEF3119444.1"/>
    </source>
</evidence>
<dbReference type="RefSeq" id="WP_331790198.1">
    <property type="nucleotide sequence ID" value="NZ_JAVFKM010000046.1"/>
</dbReference>